<dbReference type="InterPro" id="IPR001294">
    <property type="entry name" value="Phytochrome"/>
</dbReference>
<dbReference type="InterPro" id="IPR029016">
    <property type="entry name" value="GAF-like_dom_sf"/>
</dbReference>
<dbReference type="Pfam" id="PF07568">
    <property type="entry name" value="HisKA_2"/>
    <property type="match status" value="1"/>
</dbReference>
<dbReference type="PANTHER" id="PTHR43065">
    <property type="entry name" value="SENSOR HISTIDINE KINASE"/>
    <property type="match status" value="1"/>
</dbReference>
<dbReference type="GO" id="GO:0016301">
    <property type="term" value="F:kinase activity"/>
    <property type="evidence" value="ECO:0007669"/>
    <property type="project" value="UniProtKB-KW"/>
</dbReference>
<dbReference type="Pfam" id="PF00360">
    <property type="entry name" value="PHY"/>
    <property type="match status" value="1"/>
</dbReference>
<evidence type="ECO:0000259" key="6">
    <source>
        <dbReference type="PROSITE" id="PS50046"/>
    </source>
</evidence>
<dbReference type="Proteomes" id="UP001274321">
    <property type="component" value="Unassembled WGS sequence"/>
</dbReference>
<dbReference type="Gene3D" id="3.30.450.270">
    <property type="match status" value="1"/>
</dbReference>
<dbReference type="InterPro" id="IPR016132">
    <property type="entry name" value="Phyto_chromo_attachment"/>
</dbReference>
<sequence length="650" mass="71416">DAREAAGQPRGGFAGQVRATDGMVLDVLAHRSDDLLVLEFEPAASSGIVTAKVLAEIETAAAAFEDSASMAALLANAAREFRNLTGYDRVMIYRFLEDGSGVVLAEDRREDMHAFMNHHFPASDIPKQARALYVRNTIRVIPDVGYTPAPLRPTDTPQAPLDMSDCGLRSVSPVHIAYLHNMGVQASASISIIKDGELWGLVACHNETPRAIGFEQRAACRALAGTLSRGIKSREEADIYRERIRLRSFEDDIVALLSREGSLDDALSNHLDEVRRMLDADCVAVVRGRDVVTAGSCPGERSLKDLVDWLLKRDGDAVFATNELGRFYDGAGEFGNVASGMLSITLSAAQPWVVMWFRAERLQVIDWAGNPHKGTEPGPGGVLNPRASFDAWRETVRGRSLPWSLAETESAGRLRIHVSEIDQNRRLRELNEQLMATVREKDHLLTQKQFLIGEVNHRVQNSLQLVSSFLAMQARESNNPELQTAIEEARRRLSAVSLVHRRLYRADQFETVDAARYIEELLAEQVDSMGADWGRSITRSLSPVIISPDRAVSLGLIVAELVTNAQKYAYAGAAGPLHVALSEDRTSFRLSVQDRGVGRSSTRKGFGTRMMDALVGQLGGSLRFENRSPGLEAVLTAPIILYPKVEKSGL</sequence>
<dbReference type="Gene3D" id="3.30.450.20">
    <property type="entry name" value="PAS domain"/>
    <property type="match status" value="1"/>
</dbReference>
<dbReference type="SMART" id="SM00387">
    <property type="entry name" value="HATPase_c"/>
    <property type="match status" value="1"/>
</dbReference>
<name>A0ABU4RS01_9HYPH</name>
<dbReference type="InterPro" id="IPR036890">
    <property type="entry name" value="HATPase_C_sf"/>
</dbReference>
<comment type="caution">
    <text evidence="7">The sequence shown here is derived from an EMBL/GenBank/DDBJ whole genome shotgun (WGS) entry which is preliminary data.</text>
</comment>
<keyword evidence="2" id="KW-0600">Photoreceptor protein</keyword>
<evidence type="ECO:0000256" key="3">
    <source>
        <dbReference type="ARBA" id="ARBA00022606"/>
    </source>
</evidence>
<evidence type="ECO:0000256" key="4">
    <source>
        <dbReference type="ARBA" id="ARBA00022991"/>
    </source>
</evidence>
<dbReference type="SUPFAM" id="SSF55874">
    <property type="entry name" value="ATPase domain of HSP90 chaperone/DNA topoisomerase II/histidine kinase"/>
    <property type="match status" value="1"/>
</dbReference>
<dbReference type="Pfam" id="PF13581">
    <property type="entry name" value="HATPase_c_2"/>
    <property type="match status" value="1"/>
</dbReference>
<evidence type="ECO:0000256" key="5">
    <source>
        <dbReference type="ARBA" id="ARBA00023170"/>
    </source>
</evidence>
<keyword evidence="4" id="KW-0157">Chromophore</keyword>
<evidence type="ECO:0000256" key="1">
    <source>
        <dbReference type="ARBA" id="ARBA00006402"/>
    </source>
</evidence>
<organism evidence="7 8">
    <name type="scientific">Terrihabitans rhizophilus</name>
    <dbReference type="NCBI Taxonomy" id="3092662"/>
    <lineage>
        <taxon>Bacteria</taxon>
        <taxon>Pseudomonadati</taxon>
        <taxon>Pseudomonadota</taxon>
        <taxon>Alphaproteobacteria</taxon>
        <taxon>Hyphomicrobiales</taxon>
        <taxon>Terrihabitans</taxon>
    </lineage>
</organism>
<keyword evidence="7" id="KW-0418">Kinase</keyword>
<dbReference type="SMART" id="SM00065">
    <property type="entry name" value="GAF"/>
    <property type="match status" value="1"/>
</dbReference>
<feature type="domain" description="Phytochrome chromophore attachment site" evidence="6">
    <location>
        <begin position="69"/>
        <end position="225"/>
    </location>
</feature>
<dbReference type="InterPro" id="IPR003018">
    <property type="entry name" value="GAF"/>
</dbReference>
<gene>
    <name evidence="7" type="ORF">SCD90_16350</name>
</gene>
<keyword evidence="7" id="KW-0808">Transferase</keyword>
<dbReference type="RefSeq" id="WP_319845775.1">
    <property type="nucleotide sequence ID" value="NZ_JAXAFJ010000014.1"/>
</dbReference>
<dbReference type="InterPro" id="IPR003594">
    <property type="entry name" value="HATPase_dom"/>
</dbReference>
<dbReference type="InterPro" id="IPR013515">
    <property type="entry name" value="Phytochrome_cen-reg"/>
</dbReference>
<reference evidence="7 8" key="1">
    <citation type="submission" date="2023-11" db="EMBL/GenBank/DDBJ databases">
        <authorList>
            <person name="Bao R."/>
        </authorList>
    </citation>
    <scope>NUCLEOTIDE SEQUENCE [LARGE SCALE GENOMIC DNA]</scope>
    <source>
        <strain evidence="7 8">PJ23</strain>
    </source>
</reference>
<dbReference type="PANTHER" id="PTHR43065:SF23">
    <property type="entry name" value="SENSOR HISTIDINE KINASE PDTAS"/>
    <property type="match status" value="1"/>
</dbReference>
<evidence type="ECO:0000313" key="7">
    <source>
        <dbReference type="EMBL" id="MDX6807634.1"/>
    </source>
</evidence>
<dbReference type="InterPro" id="IPR011495">
    <property type="entry name" value="Sig_transdc_His_kin_sub2_dim/P"/>
</dbReference>
<evidence type="ECO:0000313" key="8">
    <source>
        <dbReference type="Proteomes" id="UP001274321"/>
    </source>
</evidence>
<comment type="similarity">
    <text evidence="1">In the N-terminal section; belongs to the phytochrome family.</text>
</comment>
<dbReference type="SUPFAM" id="SSF55781">
    <property type="entry name" value="GAF domain-like"/>
    <property type="match status" value="2"/>
</dbReference>
<feature type="non-terminal residue" evidence="7">
    <location>
        <position position="1"/>
    </location>
</feature>
<dbReference type="Pfam" id="PF01590">
    <property type="entry name" value="GAF"/>
    <property type="match status" value="1"/>
</dbReference>
<accession>A0ABU4RS01</accession>
<dbReference type="PRINTS" id="PR01033">
    <property type="entry name" value="PHYTOCHROME"/>
</dbReference>
<dbReference type="PROSITE" id="PS50046">
    <property type="entry name" value="PHYTOCHROME_2"/>
    <property type="match status" value="1"/>
</dbReference>
<dbReference type="Gene3D" id="3.30.565.10">
    <property type="entry name" value="Histidine kinase-like ATPase, C-terminal domain"/>
    <property type="match status" value="1"/>
</dbReference>
<proteinExistence type="inferred from homology"/>
<evidence type="ECO:0000256" key="2">
    <source>
        <dbReference type="ARBA" id="ARBA00022543"/>
    </source>
</evidence>
<dbReference type="InterPro" id="IPR043150">
    <property type="entry name" value="Phytochrome_PHY_sf"/>
</dbReference>
<keyword evidence="5" id="KW-0675">Receptor</keyword>
<dbReference type="Gene3D" id="3.30.450.40">
    <property type="match status" value="1"/>
</dbReference>
<protein>
    <submittedName>
        <fullName evidence="7">Histidine kinase dimerization/phosphoacceptor domain -containing protein</fullName>
    </submittedName>
</protein>
<keyword evidence="3" id="KW-0716">Sensory transduction</keyword>
<keyword evidence="8" id="KW-1185">Reference proteome</keyword>
<dbReference type="EMBL" id="JAXAFJ010000014">
    <property type="protein sequence ID" value="MDX6807634.1"/>
    <property type="molecule type" value="Genomic_DNA"/>
</dbReference>